<feature type="compositionally biased region" description="Low complexity" evidence="1">
    <location>
        <begin position="179"/>
        <end position="195"/>
    </location>
</feature>
<feature type="region of interest" description="Disordered" evidence="1">
    <location>
        <begin position="179"/>
        <end position="259"/>
    </location>
</feature>
<feature type="compositionally biased region" description="Low complexity" evidence="1">
    <location>
        <begin position="242"/>
        <end position="253"/>
    </location>
</feature>
<evidence type="ECO:0000313" key="3">
    <source>
        <dbReference type="Proteomes" id="UP001519887"/>
    </source>
</evidence>
<dbReference type="Proteomes" id="UP001519887">
    <property type="component" value="Unassembled WGS sequence"/>
</dbReference>
<feature type="compositionally biased region" description="Polar residues" evidence="1">
    <location>
        <begin position="29"/>
        <end position="38"/>
    </location>
</feature>
<sequence>MEHIQKASHNKKTVSLSSNASPGSKGHKSYTSNASDASPSMGGGSHYDNYLNSLIGKQIKINRGGPESLVGRLVGVQSDYVALYAKEGTVYINSSHVKSITELEGSKSQGSWTPNYIVASDFVGVLHKMVKSFAQVNWGGPEKVEGFIAEVGNQSLLLVVNGQDLMRIPLYHIKTVKSSGKYASSGSKGNKSGSGSKSGGTQGSGSGGKSGGTQGSRTGGSQGNKSGSKRNSTGGSGKGKSRSNQGSRNSSSKKSGRKG</sequence>
<feature type="compositionally biased region" description="Gly residues" evidence="1">
    <location>
        <begin position="196"/>
        <end position="222"/>
    </location>
</feature>
<organism evidence="2 3">
    <name type="scientific">Paenibacillus sepulcri</name>
    <dbReference type="NCBI Taxonomy" id="359917"/>
    <lineage>
        <taxon>Bacteria</taxon>
        <taxon>Bacillati</taxon>
        <taxon>Bacillota</taxon>
        <taxon>Bacilli</taxon>
        <taxon>Bacillales</taxon>
        <taxon>Paenibacillaceae</taxon>
        <taxon>Paenibacillus</taxon>
    </lineage>
</organism>
<evidence type="ECO:0000313" key="2">
    <source>
        <dbReference type="EMBL" id="MBW7454651.1"/>
    </source>
</evidence>
<comment type="caution">
    <text evidence="2">The sequence shown here is derived from an EMBL/GenBank/DDBJ whole genome shotgun (WGS) entry which is preliminary data.</text>
</comment>
<protein>
    <recommendedName>
        <fullName evidence="4">Spore coat protein B</fullName>
    </recommendedName>
</protein>
<feature type="compositionally biased region" description="Basic residues" evidence="1">
    <location>
        <begin position="1"/>
        <end position="12"/>
    </location>
</feature>
<name>A0ABS7C1P5_9BACL</name>
<evidence type="ECO:0000256" key="1">
    <source>
        <dbReference type="SAM" id="MobiDB-lite"/>
    </source>
</evidence>
<evidence type="ECO:0008006" key="4">
    <source>
        <dbReference type="Google" id="ProtNLM"/>
    </source>
</evidence>
<feature type="region of interest" description="Disordered" evidence="1">
    <location>
        <begin position="1"/>
        <end position="41"/>
    </location>
</feature>
<feature type="compositionally biased region" description="Polar residues" evidence="1">
    <location>
        <begin position="13"/>
        <end position="22"/>
    </location>
</feature>
<feature type="compositionally biased region" description="Low complexity" evidence="1">
    <location>
        <begin position="223"/>
        <end position="233"/>
    </location>
</feature>
<dbReference type="EMBL" id="JAHZIK010000229">
    <property type="protein sequence ID" value="MBW7454651.1"/>
    <property type="molecule type" value="Genomic_DNA"/>
</dbReference>
<keyword evidence="3" id="KW-1185">Reference proteome</keyword>
<reference evidence="2 3" key="1">
    <citation type="submission" date="2021-07" db="EMBL/GenBank/DDBJ databases">
        <title>Paenibacillus radiodurans sp. nov., isolated from the southeastern edge of Tengger Desert.</title>
        <authorList>
            <person name="Zhang G."/>
        </authorList>
    </citation>
    <scope>NUCLEOTIDE SEQUENCE [LARGE SCALE GENOMIC DNA]</scope>
    <source>
        <strain evidence="2 3">CCM 7311</strain>
    </source>
</reference>
<proteinExistence type="predicted"/>
<gene>
    <name evidence="2" type="ORF">K0U00_11475</name>
</gene>
<accession>A0ABS7C1P5</accession>